<dbReference type="RefSeq" id="WP_016418958.1">
    <property type="nucleotide sequence ID" value="NZ_AUAB01000019.1"/>
</dbReference>
<dbReference type="AlphaFoldDB" id="S2L5F8"/>
<protein>
    <submittedName>
        <fullName evidence="2">Uncharacterized protein</fullName>
    </submittedName>
</protein>
<keyword evidence="3" id="KW-1185">Reference proteome</keyword>
<dbReference type="Proteomes" id="UP000014463">
    <property type="component" value="Unassembled WGS sequence"/>
</dbReference>
<gene>
    <name evidence="2" type="ORF">L861_07605</name>
</gene>
<evidence type="ECO:0000313" key="3">
    <source>
        <dbReference type="Proteomes" id="UP000014463"/>
    </source>
</evidence>
<evidence type="ECO:0000313" key="2">
    <source>
        <dbReference type="EMBL" id="EPC00021.1"/>
    </source>
</evidence>
<proteinExistence type="predicted"/>
<reference evidence="2 3" key="1">
    <citation type="journal article" date="2013" name="Genome Announc.">
        <title>Draft genome sequence of the moderately halophilic gammaproteobacterium Halomonas anticariensis FP35.</title>
        <authorList>
            <person name="Tahrioui A."/>
            <person name="Quesada E."/>
            <person name="Llamas I."/>
        </authorList>
    </citation>
    <scope>NUCLEOTIDE SEQUENCE [LARGE SCALE GENOMIC DNA]</scope>
    <source>
        <strain evidence="3">DSM 16096 / CECT 5854 / LMG 22089 / FP35</strain>
    </source>
</reference>
<dbReference type="OrthoDB" id="5917490at2"/>
<keyword evidence="1" id="KW-0812">Transmembrane</keyword>
<dbReference type="STRING" id="1121939.L861_07605"/>
<dbReference type="EMBL" id="ASTJ01000044">
    <property type="protein sequence ID" value="EPC00021.1"/>
    <property type="molecule type" value="Genomic_DNA"/>
</dbReference>
<feature type="transmembrane region" description="Helical" evidence="1">
    <location>
        <begin position="20"/>
        <end position="37"/>
    </location>
</feature>
<comment type="caution">
    <text evidence="2">The sequence shown here is derived from an EMBL/GenBank/DDBJ whole genome shotgun (WGS) entry which is preliminary data.</text>
</comment>
<accession>S2L5F8</accession>
<dbReference type="eggNOG" id="ENOG50336XW">
    <property type="taxonomic scope" value="Bacteria"/>
</dbReference>
<name>S2L5F8_LITA3</name>
<organism evidence="2 3">
    <name type="scientific">Litchfieldella anticariensis (strain DSM 16096 / CECT 5854 / CIP 108499 / LMG 22089 / FP35)</name>
    <name type="common">Halomonas anticariensis</name>
    <dbReference type="NCBI Taxonomy" id="1121939"/>
    <lineage>
        <taxon>Bacteria</taxon>
        <taxon>Pseudomonadati</taxon>
        <taxon>Pseudomonadota</taxon>
        <taxon>Gammaproteobacteria</taxon>
        <taxon>Oceanospirillales</taxon>
        <taxon>Halomonadaceae</taxon>
        <taxon>Litchfieldella</taxon>
    </lineage>
</organism>
<keyword evidence="1" id="KW-1133">Transmembrane helix</keyword>
<dbReference type="PATRIC" id="fig|1121939.11.peg.4458"/>
<keyword evidence="1" id="KW-0472">Membrane</keyword>
<sequence>MTPPRSHPDDDAPRSPLLNLLIVVTLITVVVALWYLIDYYVRGNSEDITWYPPTMPCDLHQEPCEASLGLNARLVLEIEDDLQALEVLPIEVRLEGIEAETVTVEFVGRSMSMGFNRFPLASQGDGRFRGNGQLGACTEAAMPWRAQVIVETAEGRKGSWFDFDIRRRSS</sequence>
<evidence type="ECO:0000256" key="1">
    <source>
        <dbReference type="SAM" id="Phobius"/>
    </source>
</evidence>